<dbReference type="SMART" id="SM00289">
    <property type="entry name" value="WR1"/>
    <property type="match status" value="6"/>
</dbReference>
<evidence type="ECO:0000313" key="7">
    <source>
        <dbReference type="Ensembl" id="ENSGACP00000019310.1"/>
    </source>
</evidence>
<comment type="similarity">
    <text evidence="2">Belongs to the granulin family.</text>
</comment>
<dbReference type="PANTHER" id="PTHR12274:SF3">
    <property type="entry name" value="PROGRANULIN"/>
    <property type="match status" value="1"/>
</dbReference>
<organism evidence="7">
    <name type="scientific">Gasterosteus aculeatus</name>
    <name type="common">Three-spined stickleback</name>
    <dbReference type="NCBI Taxonomy" id="69293"/>
    <lineage>
        <taxon>Eukaryota</taxon>
        <taxon>Metazoa</taxon>
        <taxon>Chordata</taxon>
        <taxon>Craniata</taxon>
        <taxon>Vertebrata</taxon>
        <taxon>Euteleostomi</taxon>
        <taxon>Actinopterygii</taxon>
        <taxon>Neopterygii</taxon>
        <taxon>Teleostei</taxon>
        <taxon>Neoteleostei</taxon>
        <taxon>Acanthomorphata</taxon>
        <taxon>Eupercaria</taxon>
        <taxon>Perciformes</taxon>
        <taxon>Cottioidei</taxon>
        <taxon>Gasterosteales</taxon>
        <taxon>Gasterosteidae</taxon>
        <taxon>Gasterosteus</taxon>
    </lineage>
</organism>
<feature type="domain" description="Granulins" evidence="6">
    <location>
        <begin position="824"/>
        <end position="837"/>
    </location>
</feature>
<dbReference type="STRING" id="69293.ENSGACP00000019310"/>
<dbReference type="InterPro" id="IPR039036">
    <property type="entry name" value="Granulin_fam"/>
</dbReference>
<dbReference type="InterPro" id="IPR000118">
    <property type="entry name" value="Granulin"/>
</dbReference>
<feature type="domain" description="Granulins" evidence="6">
    <location>
        <begin position="738"/>
        <end position="751"/>
    </location>
</feature>
<comment type="subcellular location">
    <subcellularLocation>
        <location evidence="1">Secreted</location>
    </subcellularLocation>
</comment>
<accession>G3PNX7</accession>
<dbReference type="InParanoid" id="G3PNX7"/>
<dbReference type="Bgee" id="ENSGACG00000014616">
    <property type="expression patterns" value="Expressed in pharyngeal gill and 13 other cell types or tissues"/>
</dbReference>
<feature type="domain" description="Granulins" evidence="6">
    <location>
        <begin position="403"/>
        <end position="416"/>
    </location>
</feature>
<dbReference type="Ensembl" id="ENSGACT00000019348.1">
    <property type="protein sequence ID" value="ENSGACP00000019310.1"/>
    <property type="gene ID" value="ENSGACG00000014616.1"/>
</dbReference>
<dbReference type="SMART" id="SM00277">
    <property type="entry name" value="GRAN"/>
    <property type="match status" value="9"/>
</dbReference>
<evidence type="ECO:0000256" key="2">
    <source>
        <dbReference type="ARBA" id="ARBA00010093"/>
    </source>
</evidence>
<dbReference type="AlphaFoldDB" id="G3PNX7"/>
<keyword evidence="4" id="KW-1015">Disulfide bond</keyword>
<sequence>MQMQVVICLALVALVGADECPDGGRCEDGHTCCNDPANGYECCPLDQAECCGDHAHCCPAGTLCHAATSSCLNTTGSVPWVERSPADQPGLSKSFRMIKSSAGEEDDNICPDLSRCPAEFSCLKALTKFGCCPLAQGVPCSDGKHCCPEGHQCSADCRSCIKQAELVTTVLCKDGVSECPDGTTCCENPDGKWACCPLPKAVCCEDKTHCCPEGTTCDVEHSKCISLFTKQELPMWAKSPARLRADWENPKDRFPLSEQVTSKTAVEVTTVTAVSPTEVCPTRSNTATQHVPRGAQNETGCMSRMCKTKSSPCCSRRVNALTPHTWNGYTVAAFRACEKRLKAATEYSSVPRPGFRHEGNFAVVFAGVSVACDATEACAGNSTCCMTPEGGWSCCPLPEAVDCEDSVHCCPKGRKCNPATQACDSEGCSVPWLQKVPTIPRLQVGNVSCDATHQCSDGTTCCKTATQEWACCPLPEAVCCDDHEHCCPTGTTCDLASLSCTGASGSTPMMPKTPAFVTAGPFPQSRATITKGEEATKAPEEDEVVQCDSRTSCPQSNTCCFMAESQKWGCCPLPKTLCHTHCSHCRIDRFCTNHISAVKQPAEISDFGNRLPFTSRTCSNTKINALRCLHSPSFEELRNGIADVKLALPPPPPPQAVCCSDGNHCCPTDYTCDVEKTTCTKGEVVIPWYTKLPASASVEDDPASVQCDGQEQCPDDNTCCQLQSGEWGCCPMPDAVCCPDKVHCCPQGYTCNMASNSCQKLLMLQLQAVPLTRVYLPEAEPTSSPSEQGDVVCDDQTSCPDGQTCCRTSATTWGCCPAPNAVCCSDMQHCCPEGHTCTETGGCTGNNVPHWHKWQVFFSNKKRSLIK</sequence>
<dbReference type="GO" id="GO:0005576">
    <property type="term" value="C:extracellular region"/>
    <property type="evidence" value="ECO:0007669"/>
    <property type="project" value="UniProtKB-SubCell"/>
</dbReference>
<dbReference type="InterPro" id="IPR037277">
    <property type="entry name" value="Granulin_sf"/>
</dbReference>
<evidence type="ECO:0000256" key="5">
    <source>
        <dbReference type="SAM" id="SignalP"/>
    </source>
</evidence>
<dbReference type="Pfam" id="PF00396">
    <property type="entry name" value="Granulin"/>
    <property type="match status" value="8"/>
</dbReference>
<protein>
    <submittedName>
        <fullName evidence="7">Granulin a</fullName>
    </submittedName>
</protein>
<dbReference type="PROSITE" id="PS00799">
    <property type="entry name" value="GRANULINS"/>
    <property type="match status" value="8"/>
</dbReference>
<evidence type="ECO:0000256" key="1">
    <source>
        <dbReference type="ARBA" id="ARBA00004613"/>
    </source>
</evidence>
<dbReference type="PANTHER" id="PTHR12274">
    <property type="entry name" value="GRANULIN"/>
    <property type="match status" value="1"/>
</dbReference>
<dbReference type="InterPro" id="IPR006150">
    <property type="entry name" value="Cys_repeat_1"/>
</dbReference>
<feature type="signal peptide" evidence="5">
    <location>
        <begin position="1"/>
        <end position="17"/>
    </location>
</feature>
<feature type="domain" description="Granulins" evidence="6">
    <location>
        <begin position="204"/>
        <end position="217"/>
    </location>
</feature>
<evidence type="ECO:0000259" key="6">
    <source>
        <dbReference type="PROSITE" id="PS00799"/>
    </source>
</evidence>
<dbReference type="FunFam" id="2.10.25.160:FF:000001">
    <property type="entry name" value="Granulin precursor"/>
    <property type="match status" value="2"/>
</dbReference>
<dbReference type="OMA" id="RDQCEND"/>
<feature type="domain" description="Granulins" evidence="6">
    <location>
        <begin position="51"/>
        <end position="64"/>
    </location>
</feature>
<dbReference type="Gene3D" id="2.10.25.160">
    <property type="entry name" value="Granulin"/>
    <property type="match status" value="9"/>
</dbReference>
<evidence type="ECO:0000256" key="4">
    <source>
        <dbReference type="ARBA" id="ARBA00023157"/>
    </source>
</evidence>
<dbReference type="eggNOG" id="KOG4296">
    <property type="taxonomic scope" value="Eukaryota"/>
</dbReference>
<reference evidence="7" key="1">
    <citation type="submission" date="2006-01" db="EMBL/GenBank/DDBJ databases">
        <authorList>
            <person name="Lindblad-Toh K."/>
            <person name="Mauceli E."/>
            <person name="Grabherr M."/>
            <person name="Chang J.L."/>
            <person name="Lander E.S."/>
        </authorList>
    </citation>
    <scope>NUCLEOTIDE SEQUENCE [LARGE SCALE GENOMIC DNA]</scope>
</reference>
<dbReference type="SUPFAM" id="SSF57277">
    <property type="entry name" value="Granulin repeat"/>
    <property type="match status" value="6"/>
</dbReference>
<feature type="chain" id="PRO_5005679983" evidence="5">
    <location>
        <begin position="18"/>
        <end position="867"/>
    </location>
</feature>
<reference evidence="7" key="2">
    <citation type="submission" date="2024-04" db="UniProtKB">
        <authorList>
            <consortium name="Ensembl"/>
        </authorList>
    </citation>
    <scope>IDENTIFICATION</scope>
</reference>
<name>G3PNX7_GASAC</name>
<feature type="domain" description="Granulins" evidence="6">
    <location>
        <begin position="480"/>
        <end position="493"/>
    </location>
</feature>
<keyword evidence="5" id="KW-0732">Signal</keyword>
<feature type="domain" description="Granulins" evidence="6">
    <location>
        <begin position="659"/>
        <end position="672"/>
    </location>
</feature>
<feature type="domain" description="Granulins" evidence="6">
    <location>
        <begin position="140"/>
        <end position="153"/>
    </location>
</feature>
<evidence type="ECO:0000256" key="3">
    <source>
        <dbReference type="ARBA" id="ARBA00022525"/>
    </source>
</evidence>
<keyword evidence="3" id="KW-0964">Secreted</keyword>
<proteinExistence type="inferred from homology"/>